<evidence type="ECO:0000256" key="1">
    <source>
        <dbReference type="SAM" id="MobiDB-lite"/>
    </source>
</evidence>
<sequence length="504" mass="55405">MSLISEMPRDRDMSETNVDTSSFLHARRAQVVIVRIEQDQDKEEDHLHREFDQEADFKEFSQDACLDRNMEGSILHRPRPRKVVKAPVLPQRSEKRISMILDKAMLEMQNIGGSQTGEDDVSQLDQEDPHQLYLSSEEDASLSDDYDDSDSLLDFEEIYSGEENEGSAARPSSRRSKEITAKAVSFMVVKPQIIEIHIPSSHTVTITPAEATRDLLDDASPTSTTKAAPLPTSTRSTMRRPPPLNLIDARPMSMATTSSYISSYNTPPPSSNSSMMNLSTTGFNPTRKTSRLASLVTSTKASLSGRSSSLSATSLSSTHSFLDSDPFAQSANSPNPPLTPTHPSAPSTPKTPSSQSSAWKKSLSKTLSKANRKPSLHQINASYNSSLSSSNTQRTSTSSSISISALSRLESNAESHVLEVRPGSEGATHDIECGDRIDKEPFRRAETMPLTPSPREAPVSYSELMHNRIPPPIPDNAPKHVPREGRKSFSLVMGLGRKKSMKRL</sequence>
<proteinExistence type="predicted"/>
<gene>
    <name evidence="2" type="ORF">RAG0_06092</name>
</gene>
<reference evidence="3" key="1">
    <citation type="submission" date="2016-03" db="EMBL/GenBank/DDBJ databases">
        <authorList>
            <person name="Guldener U."/>
        </authorList>
    </citation>
    <scope>NUCLEOTIDE SEQUENCE [LARGE SCALE GENOMIC DNA]</scope>
    <source>
        <strain evidence="3">04CH-RAC-A.6.1</strain>
    </source>
</reference>
<feature type="compositionally biased region" description="Low complexity" evidence="1">
    <location>
        <begin position="256"/>
        <end position="281"/>
    </location>
</feature>
<feature type="compositionally biased region" description="Low complexity" evidence="1">
    <location>
        <begin position="341"/>
        <end position="365"/>
    </location>
</feature>
<dbReference type="Proteomes" id="UP000178912">
    <property type="component" value="Unassembled WGS sequence"/>
</dbReference>
<organism evidence="2 3">
    <name type="scientific">Rhynchosporium agropyri</name>
    <dbReference type="NCBI Taxonomy" id="914238"/>
    <lineage>
        <taxon>Eukaryota</taxon>
        <taxon>Fungi</taxon>
        <taxon>Dikarya</taxon>
        <taxon>Ascomycota</taxon>
        <taxon>Pezizomycotina</taxon>
        <taxon>Leotiomycetes</taxon>
        <taxon>Helotiales</taxon>
        <taxon>Ploettnerulaceae</taxon>
        <taxon>Rhynchosporium</taxon>
    </lineage>
</organism>
<dbReference type="OrthoDB" id="4838114at2759"/>
<feature type="compositionally biased region" description="Polar residues" evidence="1">
    <location>
        <begin position="220"/>
        <end position="236"/>
    </location>
</feature>
<evidence type="ECO:0000313" key="2">
    <source>
        <dbReference type="EMBL" id="CZS96988.1"/>
    </source>
</evidence>
<dbReference type="AlphaFoldDB" id="A0A1E1KG11"/>
<feature type="compositionally biased region" description="Low complexity" evidence="1">
    <location>
        <begin position="297"/>
        <end position="321"/>
    </location>
</feature>
<name>A0A1E1KG11_9HELO</name>
<evidence type="ECO:0000313" key="3">
    <source>
        <dbReference type="Proteomes" id="UP000178912"/>
    </source>
</evidence>
<protein>
    <submittedName>
        <fullName evidence="2">Uncharacterized protein</fullName>
    </submittedName>
</protein>
<feature type="region of interest" description="Disordered" evidence="1">
    <location>
        <begin position="216"/>
        <end position="377"/>
    </location>
</feature>
<keyword evidence="3" id="KW-1185">Reference proteome</keyword>
<feature type="region of interest" description="Disordered" evidence="1">
    <location>
        <begin position="1"/>
        <end position="21"/>
    </location>
</feature>
<feature type="compositionally biased region" description="Basic and acidic residues" evidence="1">
    <location>
        <begin position="477"/>
        <end position="487"/>
    </location>
</feature>
<feature type="compositionally biased region" description="Polar residues" evidence="1">
    <location>
        <begin position="282"/>
        <end position="296"/>
    </location>
</feature>
<accession>A0A1E1KG11</accession>
<dbReference type="EMBL" id="FJUX01000029">
    <property type="protein sequence ID" value="CZS96988.1"/>
    <property type="molecule type" value="Genomic_DNA"/>
</dbReference>
<feature type="region of interest" description="Disordered" evidence="1">
    <location>
        <begin position="158"/>
        <end position="177"/>
    </location>
</feature>
<feature type="region of interest" description="Disordered" evidence="1">
    <location>
        <begin position="465"/>
        <end position="504"/>
    </location>
</feature>